<protein>
    <submittedName>
        <fullName evidence="1">Uncharacterized protein</fullName>
    </submittedName>
</protein>
<dbReference type="Pfam" id="PF09987">
    <property type="entry name" value="DUF2226"/>
    <property type="match status" value="1"/>
</dbReference>
<dbReference type="HOGENOM" id="CLU_1014187_0_0_2"/>
<dbReference type="InterPro" id="IPR019249">
    <property type="entry name" value="DUF2226"/>
</dbReference>
<dbReference type="eggNOG" id="arCOG05737">
    <property type="taxonomic scope" value="Archaea"/>
</dbReference>
<dbReference type="Proteomes" id="UP000001488">
    <property type="component" value="Chromosome"/>
</dbReference>
<dbReference type="EMBL" id="CP001398">
    <property type="protein sequence ID" value="ACS33780.1"/>
    <property type="molecule type" value="Genomic_DNA"/>
</dbReference>
<dbReference type="STRING" id="593117.TGAM_1278"/>
<evidence type="ECO:0000313" key="2">
    <source>
        <dbReference type="Proteomes" id="UP000001488"/>
    </source>
</evidence>
<dbReference type="KEGG" id="tga:TGAM_1278"/>
<dbReference type="AlphaFoldDB" id="C5A6B8"/>
<gene>
    <name evidence="1" type="ordered locus">TGAM_1278</name>
</gene>
<dbReference type="PATRIC" id="fig|593117.10.peg.1276"/>
<organism evidence="1 2">
    <name type="scientific">Thermococcus gammatolerans (strain DSM 15229 / JCM 11827 / EJ3)</name>
    <dbReference type="NCBI Taxonomy" id="593117"/>
    <lineage>
        <taxon>Archaea</taxon>
        <taxon>Methanobacteriati</taxon>
        <taxon>Methanobacteriota</taxon>
        <taxon>Thermococci</taxon>
        <taxon>Thermococcales</taxon>
        <taxon>Thermococcaceae</taxon>
        <taxon>Thermococcus</taxon>
    </lineage>
</organism>
<keyword evidence="2" id="KW-1185">Reference proteome</keyword>
<name>C5A6B8_THEGJ</name>
<sequence>MIRLKLPSVVPLKENHLCSNKEEFARLVGETIEASGGGAFFKVLGKVRGRAYYATMLVDDRKILAVEVRDVDSGDTLAGEGALNLIKEMLDSGPVIVDTFPLSDVDVKISIVDNIDVYNATPKMSLDELCPLVPSSTAGVSRVLQERAQEKAEEQGPRETPVARKKPAKKLKLVVNAPRNIEPYLRPFGNRIAKYAKSLGVEVSTLRIEAKEVRYALGAGVGVHINVTIEGKPNSSTDRRNLKETLESFLYREASDLSEEIGKKVVIRGVNLKF</sequence>
<evidence type="ECO:0000313" key="1">
    <source>
        <dbReference type="EMBL" id="ACS33780.1"/>
    </source>
</evidence>
<proteinExistence type="predicted"/>
<accession>C5A6B8</accession>
<reference evidence="1 2" key="1">
    <citation type="journal article" date="2007" name="Genome Biol.">
        <title>Genome analysis and genome-wide proteomics of Thermococcus gammatolerans, the most radioresistant organism known amongst the Archaea.</title>
        <authorList>
            <person name="Zivanovic Y."/>
            <person name="Armengaud J."/>
            <person name="Lagorce A."/>
            <person name="Leplat C."/>
            <person name="Guerin P."/>
            <person name="Dutertre M."/>
            <person name="Anthouard V."/>
            <person name="Forterre P."/>
            <person name="Wincker P."/>
            <person name="Confalonieri F."/>
        </authorList>
    </citation>
    <scope>NUCLEOTIDE SEQUENCE [LARGE SCALE GENOMIC DNA]</scope>
    <source>
        <strain evidence="2">DSM 15229 / JCM 11827 / EJ3</strain>
    </source>
</reference>
<dbReference type="PaxDb" id="593117-TGAM_1278"/>